<evidence type="ECO:0000313" key="8">
    <source>
        <dbReference type="Proteomes" id="UP001210925"/>
    </source>
</evidence>
<dbReference type="GO" id="GO:0016020">
    <property type="term" value="C:membrane"/>
    <property type="evidence" value="ECO:0007669"/>
    <property type="project" value="UniProtKB-SubCell"/>
</dbReference>
<evidence type="ECO:0000256" key="4">
    <source>
        <dbReference type="ARBA" id="ARBA00022989"/>
    </source>
</evidence>
<evidence type="ECO:0000256" key="5">
    <source>
        <dbReference type="ARBA" id="ARBA00023136"/>
    </source>
</evidence>
<keyword evidence="3 6" id="KW-0812">Transmembrane</keyword>
<sequence length="338" mass="37536">MCIGMYGVKSSQDWRSGIQNGYWAFKWLAWAGLIVLAFFLPNGFIMGWGHYVNMPGATVFILIQLILLIDFAYSITWWEESDDQRYLGLLLVLTGISYIATITITGFMYAWFGKADCKLNQFFITFNLILMLLTSGISIAPFVQEVNPKSGLAQASMVAIYATYLIASALSSEPSDSDGGVCNPMVEQGQTQTTSVLMGSLFTFLALSYSATRAAETFTYSTESEPLMGSHLNAAVESGALPMSSLNAREEGKYPQDDEQDGVLYNYSFFHFVFLIAAMYLAMLITNWDSVVFTKDDLAVVGKSMVAAWVKVVSSWLVLLIYLWTVIAPVVLPDRNWD</sequence>
<evidence type="ECO:0008006" key="9">
    <source>
        <dbReference type="Google" id="ProtNLM"/>
    </source>
</evidence>
<dbReference type="Pfam" id="PF03348">
    <property type="entry name" value="Serinc"/>
    <property type="match status" value="1"/>
</dbReference>
<feature type="transmembrane region" description="Helical" evidence="6">
    <location>
        <begin position="263"/>
        <end position="286"/>
    </location>
</feature>
<dbReference type="PANTHER" id="PTHR10383:SF9">
    <property type="entry name" value="SERINE INCORPORATOR, ISOFORM F"/>
    <property type="match status" value="1"/>
</dbReference>
<feature type="transmembrane region" description="Helical" evidence="6">
    <location>
        <begin position="21"/>
        <end position="40"/>
    </location>
</feature>
<accession>A0AAD5UQH7</accession>
<evidence type="ECO:0000313" key="7">
    <source>
        <dbReference type="EMBL" id="KAJ3261555.1"/>
    </source>
</evidence>
<dbReference type="PANTHER" id="PTHR10383">
    <property type="entry name" value="SERINE INCORPORATOR"/>
    <property type="match status" value="1"/>
</dbReference>
<keyword evidence="4 6" id="KW-1133">Transmembrane helix</keyword>
<feature type="transmembrane region" description="Helical" evidence="6">
    <location>
        <begin position="192"/>
        <end position="211"/>
    </location>
</feature>
<feature type="transmembrane region" description="Helical" evidence="6">
    <location>
        <begin position="124"/>
        <end position="143"/>
    </location>
</feature>
<feature type="transmembrane region" description="Helical" evidence="6">
    <location>
        <begin position="87"/>
        <end position="112"/>
    </location>
</feature>
<evidence type="ECO:0000256" key="1">
    <source>
        <dbReference type="ARBA" id="ARBA00004141"/>
    </source>
</evidence>
<organism evidence="7 8">
    <name type="scientific">Boothiomyces macroporosus</name>
    <dbReference type="NCBI Taxonomy" id="261099"/>
    <lineage>
        <taxon>Eukaryota</taxon>
        <taxon>Fungi</taxon>
        <taxon>Fungi incertae sedis</taxon>
        <taxon>Chytridiomycota</taxon>
        <taxon>Chytridiomycota incertae sedis</taxon>
        <taxon>Chytridiomycetes</taxon>
        <taxon>Rhizophydiales</taxon>
        <taxon>Terramycetaceae</taxon>
        <taxon>Boothiomyces</taxon>
    </lineage>
</organism>
<dbReference type="InterPro" id="IPR005016">
    <property type="entry name" value="TDE1/TMS"/>
</dbReference>
<feature type="transmembrane region" description="Helical" evidence="6">
    <location>
        <begin position="306"/>
        <end position="332"/>
    </location>
</feature>
<keyword evidence="8" id="KW-1185">Reference proteome</keyword>
<name>A0AAD5UQH7_9FUNG</name>
<reference evidence="7" key="1">
    <citation type="submission" date="2020-05" db="EMBL/GenBank/DDBJ databases">
        <title>Phylogenomic resolution of chytrid fungi.</title>
        <authorList>
            <person name="Stajich J.E."/>
            <person name="Amses K."/>
            <person name="Simmons R."/>
            <person name="Seto K."/>
            <person name="Myers J."/>
            <person name="Bonds A."/>
            <person name="Quandt C.A."/>
            <person name="Barry K."/>
            <person name="Liu P."/>
            <person name="Grigoriev I."/>
            <person name="Longcore J.E."/>
            <person name="James T.Y."/>
        </authorList>
    </citation>
    <scope>NUCLEOTIDE SEQUENCE</scope>
    <source>
        <strain evidence="7">PLAUS21</strain>
    </source>
</reference>
<proteinExistence type="inferred from homology"/>
<gene>
    <name evidence="7" type="ORF">HK103_005393</name>
</gene>
<feature type="transmembrane region" description="Helical" evidence="6">
    <location>
        <begin position="52"/>
        <end position="75"/>
    </location>
</feature>
<dbReference type="AlphaFoldDB" id="A0AAD5UQH7"/>
<protein>
    <recommendedName>
        <fullName evidence="9">Membrane protein TMS1</fullName>
    </recommendedName>
</protein>
<evidence type="ECO:0000256" key="3">
    <source>
        <dbReference type="ARBA" id="ARBA00022692"/>
    </source>
</evidence>
<comment type="similarity">
    <text evidence="2">Belongs to the TDE1 family.</text>
</comment>
<comment type="caution">
    <text evidence="7">The sequence shown here is derived from an EMBL/GenBank/DDBJ whole genome shotgun (WGS) entry which is preliminary data.</text>
</comment>
<comment type="subcellular location">
    <subcellularLocation>
        <location evidence="1">Membrane</location>
        <topology evidence="1">Multi-pass membrane protein</topology>
    </subcellularLocation>
</comment>
<keyword evidence="5 6" id="KW-0472">Membrane</keyword>
<dbReference type="Proteomes" id="UP001210925">
    <property type="component" value="Unassembled WGS sequence"/>
</dbReference>
<evidence type="ECO:0000256" key="6">
    <source>
        <dbReference type="SAM" id="Phobius"/>
    </source>
</evidence>
<evidence type="ECO:0000256" key="2">
    <source>
        <dbReference type="ARBA" id="ARBA00006665"/>
    </source>
</evidence>
<dbReference type="EMBL" id="JADGKB010000005">
    <property type="protein sequence ID" value="KAJ3261555.1"/>
    <property type="molecule type" value="Genomic_DNA"/>
</dbReference>
<feature type="transmembrane region" description="Helical" evidence="6">
    <location>
        <begin position="155"/>
        <end position="172"/>
    </location>
</feature>